<dbReference type="EMBL" id="QQAY01000023">
    <property type="protein sequence ID" value="RDI37190.1"/>
    <property type="molecule type" value="Genomic_DNA"/>
</dbReference>
<sequence>MFVKGSFLKVCCFKVLKKDILRNLCRIFNSKEPGYTISTLTTGIFTLKSALRF</sequence>
<name>A0A370G1T7_9BACI</name>
<dbReference type="AlphaFoldDB" id="A0A370G1T7"/>
<accession>A0A370G1T7</accession>
<keyword evidence="2" id="KW-1185">Reference proteome</keyword>
<evidence type="ECO:0000313" key="2">
    <source>
        <dbReference type="Proteomes" id="UP000255326"/>
    </source>
</evidence>
<organism evidence="1 2">
    <name type="scientific">Falsibacillus pallidus</name>
    <dbReference type="NCBI Taxonomy" id="493781"/>
    <lineage>
        <taxon>Bacteria</taxon>
        <taxon>Bacillati</taxon>
        <taxon>Bacillota</taxon>
        <taxon>Bacilli</taxon>
        <taxon>Bacillales</taxon>
        <taxon>Bacillaceae</taxon>
        <taxon>Falsibacillus</taxon>
    </lineage>
</organism>
<proteinExistence type="predicted"/>
<evidence type="ECO:0000313" key="1">
    <source>
        <dbReference type="EMBL" id="RDI37190.1"/>
    </source>
</evidence>
<reference evidence="1 2" key="1">
    <citation type="submission" date="2018-07" db="EMBL/GenBank/DDBJ databases">
        <title>Genomic Encyclopedia of Type Strains, Phase IV (KMG-IV): sequencing the most valuable type-strain genomes for metagenomic binning, comparative biology and taxonomic classification.</title>
        <authorList>
            <person name="Goeker M."/>
        </authorList>
    </citation>
    <scope>NUCLEOTIDE SEQUENCE [LARGE SCALE GENOMIC DNA]</scope>
    <source>
        <strain evidence="1 2">DSM 25281</strain>
    </source>
</reference>
<gene>
    <name evidence="1" type="ORF">DFR59_12333</name>
</gene>
<protein>
    <submittedName>
        <fullName evidence="1">Uncharacterized protein</fullName>
    </submittedName>
</protein>
<comment type="caution">
    <text evidence="1">The sequence shown here is derived from an EMBL/GenBank/DDBJ whole genome shotgun (WGS) entry which is preliminary data.</text>
</comment>
<dbReference type="Proteomes" id="UP000255326">
    <property type="component" value="Unassembled WGS sequence"/>
</dbReference>